<feature type="domain" description="Shugoshin C-terminal" evidence="11">
    <location>
        <begin position="357"/>
        <end position="380"/>
    </location>
</feature>
<feature type="compositionally biased region" description="Basic and acidic residues" evidence="10">
    <location>
        <begin position="161"/>
        <end position="172"/>
    </location>
</feature>
<keyword evidence="7" id="KW-0131">Cell cycle</keyword>
<dbReference type="InterPro" id="IPR011515">
    <property type="entry name" value="Shugoshin_C"/>
</dbReference>
<name>A0AAN6M5Z0_9PLEO</name>
<organism evidence="13 14">
    <name type="scientific">Pseudopithomyces chartarum</name>
    <dbReference type="NCBI Taxonomy" id="1892770"/>
    <lineage>
        <taxon>Eukaryota</taxon>
        <taxon>Fungi</taxon>
        <taxon>Dikarya</taxon>
        <taxon>Ascomycota</taxon>
        <taxon>Pezizomycotina</taxon>
        <taxon>Dothideomycetes</taxon>
        <taxon>Pleosporomycetidae</taxon>
        <taxon>Pleosporales</taxon>
        <taxon>Massarineae</taxon>
        <taxon>Didymosphaeriaceae</taxon>
        <taxon>Pseudopithomyces</taxon>
    </lineage>
</organism>
<comment type="caution">
    <text evidence="13">The sequence shown here is derived from an EMBL/GenBank/DDBJ whole genome shotgun (WGS) entry which is preliminary data.</text>
</comment>
<evidence type="ECO:0000256" key="2">
    <source>
        <dbReference type="ARBA" id="ARBA00010845"/>
    </source>
</evidence>
<keyword evidence="14" id="KW-1185">Reference proteome</keyword>
<keyword evidence="8" id="KW-0137">Centromere</keyword>
<evidence type="ECO:0000256" key="1">
    <source>
        <dbReference type="ARBA" id="ARBA00004584"/>
    </source>
</evidence>
<gene>
    <name evidence="13" type="ORF">GRF29_8g3143858</name>
</gene>
<evidence type="ECO:0000256" key="9">
    <source>
        <dbReference type="SAM" id="Coils"/>
    </source>
</evidence>
<accession>A0AAN6M5Z0</accession>
<evidence type="ECO:0008006" key="15">
    <source>
        <dbReference type="Google" id="ProtNLM"/>
    </source>
</evidence>
<dbReference type="Pfam" id="PF07558">
    <property type="entry name" value="Shugoshin_N"/>
    <property type="match status" value="1"/>
</dbReference>
<evidence type="ECO:0000256" key="7">
    <source>
        <dbReference type="ARBA" id="ARBA00023306"/>
    </source>
</evidence>
<feature type="compositionally biased region" description="Basic and acidic residues" evidence="10">
    <location>
        <begin position="263"/>
        <end position="275"/>
    </location>
</feature>
<evidence type="ECO:0000313" key="13">
    <source>
        <dbReference type="EMBL" id="KAK3216388.1"/>
    </source>
</evidence>
<comment type="subcellular location">
    <subcellularLocation>
        <location evidence="1">Chromosome</location>
        <location evidence="1">Centromere</location>
    </subcellularLocation>
</comment>
<keyword evidence="3" id="KW-0158">Chromosome</keyword>
<feature type="compositionally biased region" description="Basic and acidic residues" evidence="10">
    <location>
        <begin position="444"/>
        <end position="462"/>
    </location>
</feature>
<evidence type="ECO:0000256" key="8">
    <source>
        <dbReference type="ARBA" id="ARBA00023328"/>
    </source>
</evidence>
<reference evidence="13 14" key="1">
    <citation type="submission" date="2021-02" db="EMBL/GenBank/DDBJ databases">
        <title>Genome assembly of Pseudopithomyces chartarum.</title>
        <authorList>
            <person name="Jauregui R."/>
            <person name="Singh J."/>
            <person name="Voisey C."/>
        </authorList>
    </citation>
    <scope>NUCLEOTIDE SEQUENCE [LARGE SCALE GENOMIC DNA]</scope>
    <source>
        <strain evidence="13 14">AGR01</strain>
    </source>
</reference>
<evidence type="ECO:0000256" key="4">
    <source>
        <dbReference type="ARBA" id="ARBA00022618"/>
    </source>
</evidence>
<dbReference type="Proteomes" id="UP001280581">
    <property type="component" value="Unassembled WGS sequence"/>
</dbReference>
<feature type="region of interest" description="Disordered" evidence="10">
    <location>
        <begin position="1"/>
        <end position="21"/>
    </location>
</feature>
<evidence type="ECO:0000256" key="10">
    <source>
        <dbReference type="SAM" id="MobiDB-lite"/>
    </source>
</evidence>
<feature type="compositionally biased region" description="Acidic residues" evidence="10">
    <location>
        <begin position="505"/>
        <end position="514"/>
    </location>
</feature>
<evidence type="ECO:0000259" key="11">
    <source>
        <dbReference type="Pfam" id="PF07557"/>
    </source>
</evidence>
<keyword evidence="4" id="KW-0132">Cell division</keyword>
<evidence type="ECO:0000259" key="12">
    <source>
        <dbReference type="Pfam" id="PF07558"/>
    </source>
</evidence>
<sequence length="646" mass="70788">MARLNEPPVVPPPPPPPSSEQYDAIKRKFIRTNRELAKINSQQQVQIRTLENERSRLVAENCSLAQRVIHLQNTLEAQSHAPSFSSIDTAYPRMSINVEELQDIFDAPDSQSPDIGPPPVAHFDMEEPIVFKHGLTPNDVAVEGDEVVLPMNLETRRRRRESGPKFERRRASLFESPPEEEPTEEPVKAVKTGAKRKFTVQEDDDKGQPQAESFQFNRRGMPLSVEEGNAIADAHPLSPRRPILSSKPVNTDPVLSPKKQRASVHEQSEKPEKPSKKPSGRVRTSTSRNIPSDVLPTPLPEPTPTAEIHLESLPPKTPAADTIISPPSTEPSTSRTGPKDTPPPGEIGLEGQTGIIGRPSRRARPQVSYKEPSLNTKMRRPSKDLVDAVVDHSRRTSVEPPTPAPGSAHVVLKEEPEEEAWKPMGAPGSLRGADGTEAGSPLRQKLDRKEESEKDNKPERQKLNSTAAERAIEKMIEDTSTGKRKSLTTLSFADGTKPPQINDEKADEEGDEADMAIFEFTSSSPPAKAEARPKISLASAVREKRRHSSVPSAAGSEERRTDITSKQEGGLSSTHKRTASGSSKTAAATGLAKSTASARAAMRERDREREKRTSRVLSSGNGSDVKAKESDSREGRAASRRKSMIV</sequence>
<dbReference type="EMBL" id="WVTA01000002">
    <property type="protein sequence ID" value="KAK3216388.1"/>
    <property type="molecule type" value="Genomic_DNA"/>
</dbReference>
<dbReference type="Pfam" id="PF07557">
    <property type="entry name" value="Shugoshin_C"/>
    <property type="match status" value="1"/>
</dbReference>
<feature type="coiled-coil region" evidence="9">
    <location>
        <begin position="33"/>
        <end position="60"/>
    </location>
</feature>
<keyword evidence="6 9" id="KW-0175">Coiled coil</keyword>
<dbReference type="AlphaFoldDB" id="A0AAN6M5Z0"/>
<evidence type="ECO:0000256" key="5">
    <source>
        <dbReference type="ARBA" id="ARBA00022829"/>
    </source>
</evidence>
<feature type="compositionally biased region" description="Low complexity" evidence="10">
    <location>
        <begin position="579"/>
        <end position="600"/>
    </location>
</feature>
<evidence type="ECO:0000256" key="6">
    <source>
        <dbReference type="ARBA" id="ARBA00023054"/>
    </source>
</evidence>
<feature type="compositionally biased region" description="Basic and acidic residues" evidence="10">
    <location>
        <begin position="601"/>
        <end position="613"/>
    </location>
</feature>
<evidence type="ECO:0000256" key="3">
    <source>
        <dbReference type="ARBA" id="ARBA00022454"/>
    </source>
</evidence>
<protein>
    <recommendedName>
        <fullName evidence="15">Shugoshin</fullName>
    </recommendedName>
</protein>
<dbReference type="InterPro" id="IPR011516">
    <property type="entry name" value="Shugoshin_N"/>
</dbReference>
<dbReference type="GO" id="GO:0000779">
    <property type="term" value="C:condensed chromosome, centromeric region"/>
    <property type="evidence" value="ECO:0007669"/>
    <property type="project" value="UniProtKB-ARBA"/>
</dbReference>
<feature type="domain" description="Shugoshin N-terminal coiled-coil" evidence="12">
    <location>
        <begin position="25"/>
        <end position="64"/>
    </location>
</feature>
<feature type="region of interest" description="Disordered" evidence="10">
    <location>
        <begin position="157"/>
        <end position="646"/>
    </location>
</feature>
<proteinExistence type="inferred from homology"/>
<evidence type="ECO:0000313" key="14">
    <source>
        <dbReference type="Proteomes" id="UP001280581"/>
    </source>
</evidence>
<dbReference type="GO" id="GO:0051301">
    <property type="term" value="P:cell division"/>
    <property type="evidence" value="ECO:0007669"/>
    <property type="project" value="UniProtKB-KW"/>
</dbReference>
<feature type="compositionally biased region" description="Basic and acidic residues" evidence="10">
    <location>
        <begin position="625"/>
        <end position="637"/>
    </location>
</feature>
<feature type="compositionally biased region" description="Basic and acidic residues" evidence="10">
    <location>
        <begin position="470"/>
        <end position="481"/>
    </location>
</feature>
<feature type="compositionally biased region" description="Pro residues" evidence="10">
    <location>
        <begin position="8"/>
        <end position="18"/>
    </location>
</feature>
<feature type="compositionally biased region" description="Low complexity" evidence="10">
    <location>
        <begin position="322"/>
        <end position="336"/>
    </location>
</feature>
<comment type="similarity">
    <text evidence="2">Belongs to the shugoshin family.</text>
</comment>
<keyword evidence="5" id="KW-0159">Chromosome partition</keyword>
<dbReference type="GO" id="GO:0005634">
    <property type="term" value="C:nucleus"/>
    <property type="evidence" value="ECO:0007669"/>
    <property type="project" value="InterPro"/>
</dbReference>
<feature type="compositionally biased region" description="Basic and acidic residues" evidence="10">
    <location>
        <begin position="556"/>
        <end position="565"/>
    </location>
</feature>
<feature type="compositionally biased region" description="Basic and acidic residues" evidence="10">
    <location>
        <begin position="381"/>
        <end position="397"/>
    </location>
</feature>
<dbReference type="GO" id="GO:0045132">
    <property type="term" value="P:meiotic chromosome segregation"/>
    <property type="evidence" value="ECO:0007669"/>
    <property type="project" value="InterPro"/>
</dbReference>